<organism evidence="2 3">
    <name type="scientific">Seminavis robusta</name>
    <dbReference type="NCBI Taxonomy" id="568900"/>
    <lineage>
        <taxon>Eukaryota</taxon>
        <taxon>Sar</taxon>
        <taxon>Stramenopiles</taxon>
        <taxon>Ochrophyta</taxon>
        <taxon>Bacillariophyta</taxon>
        <taxon>Bacillariophyceae</taxon>
        <taxon>Bacillariophycidae</taxon>
        <taxon>Naviculales</taxon>
        <taxon>Naviculaceae</taxon>
        <taxon>Seminavis</taxon>
    </lineage>
</organism>
<comment type="caution">
    <text evidence="2">The sequence shown here is derived from an EMBL/GenBank/DDBJ whole genome shotgun (WGS) entry which is preliminary data.</text>
</comment>
<dbReference type="AlphaFoldDB" id="A0A9N8HVL8"/>
<name>A0A9N8HVL8_9STRA</name>
<sequence length="241" mass="27013">MKINANFRLFAATNFDATKYIASPAYGVNRFMLDRVGEEKARATTIVEYSPNSKFPKHTHIGGEEFLVLKGTFKDQHGSFPAGTYVRNPIGSEHAPWVDGDGCTIMVKLLQMSDEDHLKQPLYIDLEKQRTASGKPVDYGTVLDLYDNTSTGEHVEMCWVSAGKTLPPPSTTGGEELFIMEGSLHCKDEEYVQWGWLRFPPNDSSQRHEVKAGPSGAQVYRKCGHLTEDALKKEKIQIKEE</sequence>
<gene>
    <name evidence="2" type="ORF">SEMRO_1830_G300330.1</name>
</gene>
<evidence type="ECO:0000313" key="2">
    <source>
        <dbReference type="EMBL" id="CAB9526450.1"/>
    </source>
</evidence>
<proteinExistence type="predicted"/>
<dbReference type="SUPFAM" id="SSF51182">
    <property type="entry name" value="RmlC-like cupins"/>
    <property type="match status" value="2"/>
</dbReference>
<accession>A0A9N8HVL8</accession>
<dbReference type="CDD" id="cd20303">
    <property type="entry name" value="cupin_ChrR_1"/>
    <property type="match status" value="1"/>
</dbReference>
<keyword evidence="3" id="KW-1185">Reference proteome</keyword>
<evidence type="ECO:0000259" key="1">
    <source>
        <dbReference type="Pfam" id="PF12973"/>
    </source>
</evidence>
<dbReference type="InterPro" id="IPR011051">
    <property type="entry name" value="RmlC_Cupin_sf"/>
</dbReference>
<dbReference type="Gene3D" id="2.60.120.10">
    <property type="entry name" value="Jelly Rolls"/>
    <property type="match status" value="1"/>
</dbReference>
<reference evidence="2" key="1">
    <citation type="submission" date="2020-06" db="EMBL/GenBank/DDBJ databases">
        <authorList>
            <consortium name="Plant Systems Biology data submission"/>
        </authorList>
    </citation>
    <scope>NUCLEOTIDE SEQUENCE</scope>
    <source>
        <strain evidence="2">D6</strain>
    </source>
</reference>
<protein>
    <submittedName>
        <fullName evidence="2">Factor ChrR</fullName>
    </submittedName>
</protein>
<feature type="domain" description="ChrR-like cupin" evidence="1">
    <location>
        <begin position="12"/>
        <end position="112"/>
    </location>
</feature>
<dbReference type="Proteomes" id="UP001153069">
    <property type="component" value="Unassembled WGS sequence"/>
</dbReference>
<dbReference type="EMBL" id="CAICTM010001828">
    <property type="protein sequence ID" value="CAB9526450.1"/>
    <property type="molecule type" value="Genomic_DNA"/>
</dbReference>
<dbReference type="Pfam" id="PF12973">
    <property type="entry name" value="Cupin_7"/>
    <property type="match status" value="1"/>
</dbReference>
<evidence type="ECO:0000313" key="3">
    <source>
        <dbReference type="Proteomes" id="UP001153069"/>
    </source>
</evidence>
<dbReference type="InterPro" id="IPR014710">
    <property type="entry name" value="RmlC-like_jellyroll"/>
</dbReference>
<dbReference type="InterPro" id="IPR025979">
    <property type="entry name" value="ChrR-like_cupin_dom"/>
</dbReference>
<dbReference type="OrthoDB" id="72100at2759"/>